<proteinExistence type="predicted"/>
<comment type="caution">
    <text evidence="1">The sequence shown here is derived from an EMBL/GenBank/DDBJ whole genome shotgun (WGS) entry which is preliminary data.</text>
</comment>
<protein>
    <submittedName>
        <fullName evidence="1">Uncharacterized protein</fullName>
    </submittedName>
</protein>
<reference evidence="1" key="1">
    <citation type="journal article" date="2014" name="Front. Microbiol.">
        <title>High frequency of phylogenetically diverse reductive dehalogenase-homologous genes in deep subseafloor sedimentary metagenomes.</title>
        <authorList>
            <person name="Kawai M."/>
            <person name="Futagami T."/>
            <person name="Toyoda A."/>
            <person name="Takaki Y."/>
            <person name="Nishi S."/>
            <person name="Hori S."/>
            <person name="Arai W."/>
            <person name="Tsubouchi T."/>
            <person name="Morono Y."/>
            <person name="Uchiyama I."/>
            <person name="Ito T."/>
            <person name="Fujiyama A."/>
            <person name="Inagaki F."/>
            <person name="Takami H."/>
        </authorList>
    </citation>
    <scope>NUCLEOTIDE SEQUENCE</scope>
    <source>
        <strain evidence="1">Expedition CK06-06</strain>
    </source>
</reference>
<evidence type="ECO:0000313" key="1">
    <source>
        <dbReference type="EMBL" id="GAG51337.1"/>
    </source>
</evidence>
<sequence length="62" mass="7195">YPEGKVEKGKELEVILTYGVPQIADTFRQDVHMKTKTNSPAWIFEKDKEYILGILIPPYVQE</sequence>
<gene>
    <name evidence="1" type="ORF">S01H1_84223</name>
</gene>
<feature type="non-terminal residue" evidence="1">
    <location>
        <position position="1"/>
    </location>
</feature>
<name>X0YXR8_9ZZZZ</name>
<accession>X0YXR8</accession>
<dbReference type="EMBL" id="BARS01057447">
    <property type="protein sequence ID" value="GAG51337.1"/>
    <property type="molecule type" value="Genomic_DNA"/>
</dbReference>
<dbReference type="AlphaFoldDB" id="X0YXR8"/>
<organism evidence="1">
    <name type="scientific">marine sediment metagenome</name>
    <dbReference type="NCBI Taxonomy" id="412755"/>
    <lineage>
        <taxon>unclassified sequences</taxon>
        <taxon>metagenomes</taxon>
        <taxon>ecological metagenomes</taxon>
    </lineage>
</organism>